<protein>
    <submittedName>
        <fullName evidence="2">Caspase domain-containing protein</fullName>
    </submittedName>
</protein>
<dbReference type="Gene3D" id="3.40.50.1460">
    <property type="match status" value="1"/>
</dbReference>
<evidence type="ECO:0000313" key="3">
    <source>
        <dbReference type="Proteomes" id="UP000238375"/>
    </source>
</evidence>
<accession>A0A2T0S552</accession>
<dbReference type="PROSITE" id="PS51257">
    <property type="entry name" value="PROKAR_LIPOPROTEIN"/>
    <property type="match status" value="1"/>
</dbReference>
<dbReference type="GO" id="GO:0006508">
    <property type="term" value="P:proteolysis"/>
    <property type="evidence" value="ECO:0007669"/>
    <property type="project" value="InterPro"/>
</dbReference>
<feature type="domain" description="Peptidase C14 caspase" evidence="1">
    <location>
        <begin position="55"/>
        <end position="317"/>
    </location>
</feature>
<dbReference type="AlphaFoldDB" id="A0A2T0S552"/>
<name>A0A2T0S552_9BACT</name>
<dbReference type="GO" id="GO:0004197">
    <property type="term" value="F:cysteine-type endopeptidase activity"/>
    <property type="evidence" value="ECO:0007669"/>
    <property type="project" value="InterPro"/>
</dbReference>
<dbReference type="EMBL" id="PVTE01000029">
    <property type="protein sequence ID" value="PRY28555.1"/>
    <property type="molecule type" value="Genomic_DNA"/>
</dbReference>
<dbReference type="RefSeq" id="WP_106140312.1">
    <property type="nucleotide sequence ID" value="NZ_PVTE01000029.1"/>
</dbReference>
<gene>
    <name evidence="2" type="ORF">CLV58_12934</name>
</gene>
<dbReference type="OrthoDB" id="1491023at2"/>
<evidence type="ECO:0000313" key="2">
    <source>
        <dbReference type="EMBL" id="PRY28555.1"/>
    </source>
</evidence>
<evidence type="ECO:0000259" key="1">
    <source>
        <dbReference type="Pfam" id="PF00656"/>
    </source>
</evidence>
<dbReference type="PANTHER" id="PTHR48104">
    <property type="entry name" value="METACASPASE-4"/>
    <property type="match status" value="1"/>
</dbReference>
<organism evidence="2 3">
    <name type="scientific">Spirosoma oryzae</name>
    <dbReference type="NCBI Taxonomy" id="1469603"/>
    <lineage>
        <taxon>Bacteria</taxon>
        <taxon>Pseudomonadati</taxon>
        <taxon>Bacteroidota</taxon>
        <taxon>Cytophagia</taxon>
        <taxon>Cytophagales</taxon>
        <taxon>Cytophagaceae</taxon>
        <taxon>Spirosoma</taxon>
    </lineage>
</organism>
<dbReference type="Proteomes" id="UP000238375">
    <property type="component" value="Unassembled WGS sequence"/>
</dbReference>
<sequence length="597" mass="65669">MINRLTYGILAIWLTSCAIRPERGPAGGSDIVVPLWEDVSQDAVPAGSSRCDNVVALLIGIGQYKPATGWEPLQAQNDVAHLADVLKKQGVPARNIHSLLDHQATRAGIIQALQTLADTVRSGTHVLILYGGHARQIPDDNHDEADGQDEALVPFDAPPVSQTDVQGYLRDDELNQYFTRIRSTLGSTGLLWFLFDSCHSQTLNRGKTTHQRGGVAALKQARSATSIRYKPPGYSSEWFEKSTDRLGLAPYVLFAAATDGAPSFETTDAQGRSLGPLTRAVGETWMTVTAGETYRTFFNRVTAAMAQFAPYQQPTLEGDGNRAFSSCVPRSVDASFRTRAEPVRITWPRTDRELTPLLAALPFVQPAATRPDIRIVRRSRGYTLVLPDAQPLTTTPVSAGECVEWIRQFFARNVLLNLHQTSPDFQVRATLQRLLVRNEGGQPIVTDTLQAESSAGVPAFRISADERMLLTLTNTGPKPFYVTVVDLLPDGKLHVLLPEADHASGEYQLQPGQSLRRRIRLTEPTGTEVYKLLLTPTPIALRSVLQTRGNQPVQHPYETLFDRIYTTRGAAKISPLSLSTRTGATADVAFWVEPQKY</sequence>
<dbReference type="GO" id="GO:0005737">
    <property type="term" value="C:cytoplasm"/>
    <property type="evidence" value="ECO:0007669"/>
    <property type="project" value="TreeGrafter"/>
</dbReference>
<comment type="caution">
    <text evidence="2">The sequence shown here is derived from an EMBL/GenBank/DDBJ whole genome shotgun (WGS) entry which is preliminary data.</text>
</comment>
<keyword evidence="3" id="KW-1185">Reference proteome</keyword>
<dbReference type="PANTHER" id="PTHR48104:SF30">
    <property type="entry name" value="METACASPASE-1"/>
    <property type="match status" value="1"/>
</dbReference>
<dbReference type="InterPro" id="IPR011600">
    <property type="entry name" value="Pept_C14_caspase"/>
</dbReference>
<proteinExistence type="predicted"/>
<dbReference type="Pfam" id="PF00656">
    <property type="entry name" value="Peptidase_C14"/>
    <property type="match status" value="1"/>
</dbReference>
<reference evidence="2 3" key="1">
    <citation type="submission" date="2018-03" db="EMBL/GenBank/DDBJ databases">
        <title>Genomic Encyclopedia of Archaeal and Bacterial Type Strains, Phase II (KMG-II): from individual species to whole genera.</title>
        <authorList>
            <person name="Goeker M."/>
        </authorList>
    </citation>
    <scope>NUCLEOTIDE SEQUENCE [LARGE SCALE GENOMIC DNA]</scope>
    <source>
        <strain evidence="2 3">DSM 28354</strain>
    </source>
</reference>
<dbReference type="InterPro" id="IPR050452">
    <property type="entry name" value="Metacaspase"/>
</dbReference>